<reference evidence="2 3" key="1">
    <citation type="submission" date="2015-09" db="EMBL/GenBank/DDBJ databases">
        <authorList>
            <consortium name="Swine Surveillance"/>
        </authorList>
    </citation>
    <scope>NUCLEOTIDE SEQUENCE [LARGE SCALE GENOMIC DNA]</scope>
    <source>
        <strain evidence="2 3">CECT 5294</strain>
    </source>
</reference>
<dbReference type="RefSeq" id="WP_058124313.1">
    <property type="nucleotide sequence ID" value="NZ_CYRX01000033.1"/>
</dbReference>
<dbReference type="EMBL" id="CYRX01000033">
    <property type="protein sequence ID" value="CUH61630.1"/>
    <property type="molecule type" value="Genomic_DNA"/>
</dbReference>
<dbReference type="PANTHER" id="PTHR34203">
    <property type="entry name" value="METHYLTRANSFERASE, FKBM FAMILY PROTEIN"/>
    <property type="match status" value="1"/>
</dbReference>
<dbReference type="SUPFAM" id="SSF53335">
    <property type="entry name" value="S-adenosyl-L-methionine-dependent methyltransferases"/>
    <property type="match status" value="1"/>
</dbReference>
<evidence type="ECO:0000313" key="3">
    <source>
        <dbReference type="Proteomes" id="UP000051298"/>
    </source>
</evidence>
<dbReference type="GO" id="GO:0008168">
    <property type="term" value="F:methyltransferase activity"/>
    <property type="evidence" value="ECO:0007669"/>
    <property type="project" value="UniProtKB-KW"/>
</dbReference>
<dbReference type="InterPro" id="IPR006342">
    <property type="entry name" value="FkbM_mtfrase"/>
</dbReference>
<dbReference type="Gene3D" id="3.40.50.150">
    <property type="entry name" value="Vaccinia Virus protein VP39"/>
    <property type="match status" value="1"/>
</dbReference>
<dbReference type="PANTHER" id="PTHR34203:SF15">
    <property type="entry name" value="SLL1173 PROTEIN"/>
    <property type="match status" value="1"/>
</dbReference>
<keyword evidence="2" id="KW-0489">Methyltransferase</keyword>
<dbReference type="Proteomes" id="UP000051298">
    <property type="component" value="Unassembled WGS sequence"/>
</dbReference>
<sequence length="304" mass="34544">MKNKTIFKSKAVRSGNFIQDTIKRLIEKKLNKISNQYAINSHITAIFAHDFVGNQINLYGCFERDDLDDLFAFLEPLLSKERKGIALDIGANIGNHSIYFSNIFSHVRAYEPNPEVYDLLKLNIQKKNNITAYNYGLGEARARAELIGVDGNRGGSFIMRDSAGANDRIPIRLQTLDTVLDDLAEDITLIKIDVEGYEAQVLRGATNTLCRHQPVVVFEQHQTEFCDGSTPSINFLRSLGYSICWAEYPREHTKYSLVREIRKLLDKINRRRPNIVFGLDIPKKSHSMMVAIPKHLKDSLGVTE</sequence>
<proteinExistence type="predicted"/>
<gene>
    <name evidence="2" type="ORF">THS5294_02941</name>
</gene>
<protein>
    <submittedName>
        <fullName evidence="2">Methyltransferase, FkbM family</fullName>
    </submittedName>
</protein>
<keyword evidence="2" id="KW-0808">Transferase</keyword>
<dbReference type="InterPro" id="IPR029063">
    <property type="entry name" value="SAM-dependent_MTases_sf"/>
</dbReference>
<feature type="domain" description="Methyltransferase FkbM" evidence="1">
    <location>
        <begin position="88"/>
        <end position="242"/>
    </location>
</feature>
<dbReference type="NCBIfam" id="TIGR01444">
    <property type="entry name" value="fkbM_fam"/>
    <property type="match status" value="1"/>
</dbReference>
<evidence type="ECO:0000259" key="1">
    <source>
        <dbReference type="Pfam" id="PF05050"/>
    </source>
</evidence>
<dbReference type="GO" id="GO:0032259">
    <property type="term" value="P:methylation"/>
    <property type="evidence" value="ECO:0007669"/>
    <property type="project" value="UniProtKB-KW"/>
</dbReference>
<organism evidence="2 3">
    <name type="scientific">Thalassobacter stenotrophicus</name>
    <dbReference type="NCBI Taxonomy" id="266809"/>
    <lineage>
        <taxon>Bacteria</taxon>
        <taxon>Pseudomonadati</taxon>
        <taxon>Pseudomonadota</taxon>
        <taxon>Alphaproteobacteria</taxon>
        <taxon>Rhodobacterales</taxon>
        <taxon>Roseobacteraceae</taxon>
        <taxon>Thalassobacter</taxon>
    </lineage>
</organism>
<dbReference type="AlphaFoldDB" id="A0A0P1F299"/>
<accession>A0A0P1F299</accession>
<name>A0A0P1F299_9RHOB</name>
<dbReference type="InterPro" id="IPR052514">
    <property type="entry name" value="SAM-dependent_MTase"/>
</dbReference>
<evidence type="ECO:0000313" key="2">
    <source>
        <dbReference type="EMBL" id="CUH61630.1"/>
    </source>
</evidence>
<dbReference type="Pfam" id="PF05050">
    <property type="entry name" value="Methyltransf_21"/>
    <property type="match status" value="1"/>
</dbReference>